<keyword evidence="1" id="KW-0732">Signal</keyword>
<evidence type="ECO:0000313" key="7">
    <source>
        <dbReference type="RefSeq" id="XP_023179276.2"/>
    </source>
</evidence>
<evidence type="ECO:0000313" key="5">
    <source>
        <dbReference type="RefSeq" id="XP_023179274.2"/>
    </source>
</evidence>
<evidence type="ECO:0000256" key="1">
    <source>
        <dbReference type="SAM" id="SignalP"/>
    </source>
</evidence>
<gene>
    <name evidence="3 4 5 6 7 8" type="primary">LOC111605133</name>
</gene>
<evidence type="ECO:0000313" key="8">
    <source>
        <dbReference type="RefSeq" id="XP_030079604.1"/>
    </source>
</evidence>
<protein>
    <submittedName>
        <fullName evidence="3 4">Uncharacterized protein LOC111605133</fullName>
    </submittedName>
</protein>
<dbReference type="RefSeq" id="XP_023179271.2">
    <property type="nucleotide sequence ID" value="XM_023323503.2"/>
</dbReference>
<name>A0A6J2SUN2_DROHY</name>
<keyword evidence="2" id="KW-1185">Reference proteome</keyword>
<evidence type="ECO:0000313" key="2">
    <source>
        <dbReference type="Proteomes" id="UP000504633"/>
    </source>
</evidence>
<dbReference type="OMA" id="CSHKMVH"/>
<dbReference type="RefSeq" id="XP_023179275.2">
    <property type="nucleotide sequence ID" value="XM_023323507.2"/>
</dbReference>
<feature type="chain" id="PRO_5044642589" evidence="1">
    <location>
        <begin position="29"/>
        <end position="131"/>
    </location>
</feature>
<evidence type="ECO:0000313" key="3">
    <source>
        <dbReference type="RefSeq" id="XP_023179271.2"/>
    </source>
</evidence>
<dbReference type="GeneID" id="111605133"/>
<dbReference type="RefSeq" id="XP_023179272.2">
    <property type="nucleotide sequence ID" value="XM_023323504.2"/>
</dbReference>
<dbReference type="RefSeq" id="XP_023179276.2">
    <property type="nucleotide sequence ID" value="XM_023323508.2"/>
</dbReference>
<dbReference type="OrthoDB" id="8112830at2759"/>
<feature type="signal peptide" evidence="1">
    <location>
        <begin position="1"/>
        <end position="28"/>
    </location>
</feature>
<organism evidence="2 8">
    <name type="scientific">Drosophila hydei</name>
    <name type="common">Fruit fly</name>
    <dbReference type="NCBI Taxonomy" id="7224"/>
    <lineage>
        <taxon>Eukaryota</taxon>
        <taxon>Metazoa</taxon>
        <taxon>Ecdysozoa</taxon>
        <taxon>Arthropoda</taxon>
        <taxon>Hexapoda</taxon>
        <taxon>Insecta</taxon>
        <taxon>Pterygota</taxon>
        <taxon>Neoptera</taxon>
        <taxon>Endopterygota</taxon>
        <taxon>Diptera</taxon>
        <taxon>Brachycera</taxon>
        <taxon>Muscomorpha</taxon>
        <taxon>Ephydroidea</taxon>
        <taxon>Drosophilidae</taxon>
        <taxon>Drosophila</taxon>
    </lineage>
</organism>
<dbReference type="RefSeq" id="XP_030079604.1">
    <property type="nucleotide sequence ID" value="XM_030223744.1"/>
</dbReference>
<sequence length="131" mass="14704">MDRPRPKLIRYFVVCIALIFWLDHSVLAKKGRTARQFWVEPNKDLGGVSSPVGLDPVLSYLSIRTGLDCPLCDSSVYSYCSHKVEHDVCCCGFPGHQLHPSHCAIYNCSVLYAKSCYEHALIMNCCCGNPY</sequence>
<dbReference type="KEGG" id="dhe:111605133"/>
<proteinExistence type="predicted"/>
<evidence type="ECO:0000313" key="4">
    <source>
        <dbReference type="RefSeq" id="XP_023179272.2"/>
    </source>
</evidence>
<dbReference type="RefSeq" id="XP_023179274.2">
    <property type="nucleotide sequence ID" value="XM_023323506.2"/>
</dbReference>
<reference evidence="3 4" key="1">
    <citation type="submission" date="2025-04" db="UniProtKB">
        <authorList>
            <consortium name="RefSeq"/>
        </authorList>
    </citation>
    <scope>IDENTIFICATION</scope>
    <source>
        <strain evidence="3 4">15085-1641.00</strain>
        <tissue evidence="3 4">Whole body</tissue>
    </source>
</reference>
<dbReference type="AlphaFoldDB" id="A0A6J2SUN2"/>
<dbReference type="Proteomes" id="UP000504633">
    <property type="component" value="Unplaced"/>
</dbReference>
<accession>A0A6J2SUN2</accession>
<evidence type="ECO:0000313" key="6">
    <source>
        <dbReference type="RefSeq" id="XP_023179275.2"/>
    </source>
</evidence>